<comment type="caution">
    <text evidence="1">The sequence shown here is derived from an EMBL/GenBank/DDBJ whole genome shotgun (WGS) entry which is preliminary data.</text>
</comment>
<proteinExistence type="predicted"/>
<protein>
    <submittedName>
        <fullName evidence="1">Uncharacterized protein</fullName>
    </submittedName>
</protein>
<gene>
    <name evidence="1" type="ORF">HAX54_021153</name>
</gene>
<accession>A0ABS8UU64</accession>
<dbReference type="PANTHER" id="PTHR33702:SF16">
    <property type="match status" value="1"/>
</dbReference>
<dbReference type="Proteomes" id="UP000823775">
    <property type="component" value="Unassembled WGS sequence"/>
</dbReference>
<dbReference type="PANTHER" id="PTHR33702">
    <property type="entry name" value="BNAA09G40010D PROTEIN"/>
    <property type="match status" value="1"/>
</dbReference>
<organism evidence="1 2">
    <name type="scientific">Datura stramonium</name>
    <name type="common">Jimsonweed</name>
    <name type="synonym">Common thornapple</name>
    <dbReference type="NCBI Taxonomy" id="4076"/>
    <lineage>
        <taxon>Eukaryota</taxon>
        <taxon>Viridiplantae</taxon>
        <taxon>Streptophyta</taxon>
        <taxon>Embryophyta</taxon>
        <taxon>Tracheophyta</taxon>
        <taxon>Spermatophyta</taxon>
        <taxon>Magnoliopsida</taxon>
        <taxon>eudicotyledons</taxon>
        <taxon>Gunneridae</taxon>
        <taxon>Pentapetalae</taxon>
        <taxon>asterids</taxon>
        <taxon>lamiids</taxon>
        <taxon>Solanales</taxon>
        <taxon>Solanaceae</taxon>
        <taxon>Solanoideae</taxon>
        <taxon>Datureae</taxon>
        <taxon>Datura</taxon>
    </lineage>
</organism>
<reference evidence="1 2" key="1">
    <citation type="journal article" date="2021" name="BMC Genomics">
        <title>Datura genome reveals duplications of psychoactive alkaloid biosynthetic genes and high mutation rate following tissue culture.</title>
        <authorList>
            <person name="Rajewski A."/>
            <person name="Carter-House D."/>
            <person name="Stajich J."/>
            <person name="Litt A."/>
        </authorList>
    </citation>
    <scope>NUCLEOTIDE SEQUENCE [LARGE SCALE GENOMIC DNA]</scope>
    <source>
        <strain evidence="1">AR-01</strain>
    </source>
</reference>
<evidence type="ECO:0000313" key="2">
    <source>
        <dbReference type="Proteomes" id="UP000823775"/>
    </source>
</evidence>
<keyword evidence="2" id="KW-1185">Reference proteome</keyword>
<name>A0ABS8UU64_DATST</name>
<sequence>MDLVQNIFSRGLLKRSQWRRSRRYHRVDGTGRKNIKVTKFGGKSQKRTILWRIKAIPKLKLKIFSPLRLWNKFRNAYMNMMLHLAGNVNYGDHVFGGKRIPKARQVELAYTNTEFENRLIYEIYKSMVPSMELYPNL</sequence>
<evidence type="ECO:0000313" key="1">
    <source>
        <dbReference type="EMBL" id="MCD9637716.1"/>
    </source>
</evidence>
<dbReference type="EMBL" id="JACEIK010002542">
    <property type="protein sequence ID" value="MCD9637716.1"/>
    <property type="molecule type" value="Genomic_DNA"/>
</dbReference>